<evidence type="ECO:0008006" key="2">
    <source>
        <dbReference type="Google" id="ProtNLM"/>
    </source>
</evidence>
<organism evidence="1">
    <name type="scientific">marine sediment metagenome</name>
    <dbReference type="NCBI Taxonomy" id="412755"/>
    <lineage>
        <taxon>unclassified sequences</taxon>
        <taxon>metagenomes</taxon>
        <taxon>ecological metagenomes</taxon>
    </lineage>
</organism>
<evidence type="ECO:0000313" key="1">
    <source>
        <dbReference type="EMBL" id="KKN68082.1"/>
    </source>
</evidence>
<dbReference type="EMBL" id="LAZR01000459">
    <property type="protein sequence ID" value="KKN68082.1"/>
    <property type="molecule type" value="Genomic_DNA"/>
</dbReference>
<gene>
    <name evidence="1" type="ORF">LCGC14_0455360</name>
</gene>
<accession>A0A0F9SZT3</accession>
<dbReference type="AlphaFoldDB" id="A0A0F9SZT3"/>
<comment type="caution">
    <text evidence="1">The sequence shown here is derived from an EMBL/GenBank/DDBJ whole genome shotgun (WGS) entry which is preliminary data.</text>
</comment>
<reference evidence="1" key="1">
    <citation type="journal article" date="2015" name="Nature">
        <title>Complex archaea that bridge the gap between prokaryotes and eukaryotes.</title>
        <authorList>
            <person name="Spang A."/>
            <person name="Saw J.H."/>
            <person name="Jorgensen S.L."/>
            <person name="Zaremba-Niedzwiedzka K."/>
            <person name="Martijn J."/>
            <person name="Lind A.E."/>
            <person name="van Eijk R."/>
            <person name="Schleper C."/>
            <person name="Guy L."/>
            <person name="Ettema T.J."/>
        </authorList>
    </citation>
    <scope>NUCLEOTIDE SEQUENCE</scope>
</reference>
<protein>
    <recommendedName>
        <fullName evidence="2">Large polyvalent protein associated domain-containing protein</fullName>
    </recommendedName>
</protein>
<name>A0A0F9SZT3_9ZZZZ</name>
<sequence>MPLSDMGALVPQPLARGIGITDRPGQVVQQAFSGDLPAVWRAAFQPKELTPLERDRLLRKWGLDQGPYAQVFKTLTNPLLIAMLALSHKFPIPAGNNIFKMSKAVEGFAAKFPVLRKLASMQGLFLGMKRRGSKVDFVDEFGAIIKDTADFRSKYGGLYAENLSVFEGQTGRLPSLKEQRLVGAWLDGLHKPLRGYQGKNGKIRIGSGETTASLEAIGTLMPNLEANMGGPLLRLARGFRQTLDDQWREVFSDVKGRKRILEAIRRQKSSGLSDGTLDTMSDFLRDPKKVSDYFPRRIVQSEEDFRKLIAVLTESASTKKFAKSATRRAQQWASPEVYKRKFQMLPAFEDLDQMGDVVDAGARARLDALSKARLIHAARIEGVRGSTLRMMDKTPLRELEAKYPAMFQPAEAQKIASILADVRPREYSLKLMPVISQYNHTLAGTNAWTVKGGGEKVVQMLDELKFKSKANSVARYQAHILEDTYIPVAMGRGTFRSTLRANLWSQSTQMLALKLENSSGLQKVLGESLTKSLTEGMKSSRGAFSLANLERKTAGYFYLSTLGLNPGSALKNMLQLVLTTGPVIGYRTAAAGAGEAMRKAHKYYALRYGSSKLNHQAAIRKAYPEFGKSGLSGSPLTEEALENTLINAYEIGKLPGVKGAKATIERVSRSMMAVFSTSEHAVRLATFEAGMIHARRAKMPIDAAIELSRKLVERTQFLTGPQNTPFFLLDKSPLVRQLTQFPLRMLEFVTTTAMTLGSGAIDPRTGKAMNWLGLNPGTFARMIAGSVIAMELGEAMNWNVGDALIGGALPTFQPAGKVLAPIPIVPPFFQILGATAMGLGSGDFSELARSTPLLIPGGTQLFRMMGLVPNVPGDAGRVVSKAFDRTYADYSQPAPDGRIALFSGKGTLKGYYRPWEIIRYGMGIKGGDIESESLLLQMMVKQRDQIREARRSYMDARFRNNASEANQITENFIERFGFNLPVTEKDMKAMQLRRQMTRLEQVVRTMPPGPAREQVIQIIAQTLGTQGQQILGVDPALLGEPSAVRQAARTANVGRPGFNAKTGLSPLDFVNPTTIGRQRGVNQQQPPF</sequence>
<proteinExistence type="predicted"/>